<dbReference type="EMBL" id="FXXP01000001">
    <property type="protein sequence ID" value="SMX25968.1"/>
    <property type="molecule type" value="Genomic_DNA"/>
</dbReference>
<proteinExistence type="predicted"/>
<feature type="transmembrane region" description="Helical" evidence="2">
    <location>
        <begin position="27"/>
        <end position="52"/>
    </location>
</feature>
<name>A0A238J5N8_9RHOB</name>
<reference evidence="4" key="1">
    <citation type="submission" date="2017-05" db="EMBL/GenBank/DDBJ databases">
        <authorList>
            <person name="Rodrigo-Torres L."/>
            <person name="Arahal R. D."/>
            <person name="Lucena T."/>
        </authorList>
    </citation>
    <scope>NUCLEOTIDE SEQUENCE [LARGE SCALE GENOMIC DNA]</scope>
    <source>
        <strain evidence="4">CECT 8649</strain>
    </source>
</reference>
<feature type="region of interest" description="Disordered" evidence="1">
    <location>
        <begin position="58"/>
        <end position="85"/>
    </location>
</feature>
<evidence type="ECO:0000256" key="2">
    <source>
        <dbReference type="SAM" id="Phobius"/>
    </source>
</evidence>
<keyword evidence="2" id="KW-0812">Transmembrane</keyword>
<dbReference type="PRINTS" id="PR00313">
    <property type="entry name" value="CABNDNGRPT"/>
</dbReference>
<evidence type="ECO:0000313" key="4">
    <source>
        <dbReference type="Proteomes" id="UP000225972"/>
    </source>
</evidence>
<dbReference type="SUPFAM" id="SSF51120">
    <property type="entry name" value="beta-Roll"/>
    <property type="match status" value="1"/>
</dbReference>
<sequence>MIFLSGSLNLSLTNLACRRFGGSKPVLWYRGLTMYLAFLGLAALGLLGSMVLGSSDDDDGAEDAITDDTPIIEEPGSEDLGATLTTNADGSVTVDLGEDETGSLVLFRYSDTEDAGVGLSESFSYELYLLPEDGSIPEFSYSGANNPRLDGSETLQELAEALDLQPVASWDLGDILPTNEEPYFIDNTVPAPVIQSDHPIAVYDVEANTDGDEIIYLRPEGYEPPPPTHLGAEQEDVFANTTGSEEPDWLVGQAAGIVIDGAGGDDRLESRYADTTLIGGDGDDDLYAYSDNTSVEGGAGDDRIDLISNGVAYGGEGEDYITYYGSETVVEIHGGEGNDRIYGSGPSGEIFGDAGDDFLGIANGVTGHGGEGNDHLQIRSGGVGDAGAGDDLITTYNFLNDEDGAATVTGGEGADTVRISVRNPYGEGEIEFMTITDFDPAEDILEVSSPAQTSYVLDDVAIVEAADGSYSDVLLNYAPRIGDSPETATAVVRLTGVSGMTADQIVVT</sequence>
<keyword evidence="4" id="KW-1185">Reference proteome</keyword>
<evidence type="ECO:0000256" key="1">
    <source>
        <dbReference type="SAM" id="MobiDB-lite"/>
    </source>
</evidence>
<dbReference type="Proteomes" id="UP000225972">
    <property type="component" value="Unassembled WGS sequence"/>
</dbReference>
<dbReference type="AlphaFoldDB" id="A0A238J5N8"/>
<keyword evidence="2" id="KW-1133">Transmembrane helix</keyword>
<evidence type="ECO:0000313" key="3">
    <source>
        <dbReference type="EMBL" id="SMX25968.1"/>
    </source>
</evidence>
<protein>
    <submittedName>
        <fullName evidence="3">Hemolysin, chromosomal</fullName>
    </submittedName>
</protein>
<keyword evidence="2" id="KW-0472">Membrane</keyword>
<accession>A0A238J5N8</accession>
<dbReference type="InterPro" id="IPR011049">
    <property type="entry name" value="Serralysin-like_metalloprot_C"/>
</dbReference>
<gene>
    <name evidence="3" type="primary">hlyA_1</name>
    <name evidence="3" type="ORF">TRP8649_00040</name>
</gene>
<dbReference type="Gene3D" id="2.150.10.10">
    <property type="entry name" value="Serralysin-like metalloprotease, C-terminal"/>
    <property type="match status" value="2"/>
</dbReference>
<organism evidence="3 4">
    <name type="scientific">Pelagimonas phthalicica</name>
    <dbReference type="NCBI Taxonomy" id="1037362"/>
    <lineage>
        <taxon>Bacteria</taxon>
        <taxon>Pseudomonadati</taxon>
        <taxon>Pseudomonadota</taxon>
        <taxon>Alphaproteobacteria</taxon>
        <taxon>Rhodobacterales</taxon>
        <taxon>Roseobacteraceae</taxon>
        <taxon>Pelagimonas</taxon>
    </lineage>
</organism>